<evidence type="ECO:0000256" key="5">
    <source>
        <dbReference type="ARBA" id="ARBA00022692"/>
    </source>
</evidence>
<evidence type="ECO:0000256" key="2">
    <source>
        <dbReference type="ARBA" id="ARBA00004651"/>
    </source>
</evidence>
<gene>
    <name evidence="17" type="ORF">M9Y10_034793</name>
</gene>
<evidence type="ECO:0000256" key="6">
    <source>
        <dbReference type="ARBA" id="ARBA00022723"/>
    </source>
</evidence>
<evidence type="ECO:0000259" key="16">
    <source>
        <dbReference type="Pfam" id="PF01764"/>
    </source>
</evidence>
<evidence type="ECO:0000256" key="12">
    <source>
        <dbReference type="ARBA" id="ARBA00023136"/>
    </source>
</evidence>
<reference evidence="17 18" key="1">
    <citation type="submission" date="2024-04" db="EMBL/GenBank/DDBJ databases">
        <title>Tritrichomonas musculus Genome.</title>
        <authorList>
            <person name="Alves-Ferreira E."/>
            <person name="Grigg M."/>
            <person name="Lorenzi H."/>
            <person name="Galac M."/>
        </authorList>
    </citation>
    <scope>NUCLEOTIDE SEQUENCE [LARGE SCALE GENOMIC DNA]</scope>
    <source>
        <strain evidence="17 18">EAF2021</strain>
    </source>
</reference>
<protein>
    <recommendedName>
        <fullName evidence="14">sn-1-specific diacylglycerol lipase</fullName>
        <ecNumber evidence="14">3.1.1.116</ecNumber>
    </recommendedName>
</protein>
<keyword evidence="7" id="KW-0378">Hydrolase</keyword>
<dbReference type="CDD" id="cd00519">
    <property type="entry name" value="Lipase_3"/>
    <property type="match status" value="1"/>
</dbReference>
<keyword evidence="12" id="KW-0472">Membrane</keyword>
<evidence type="ECO:0000256" key="1">
    <source>
        <dbReference type="ARBA" id="ARBA00001913"/>
    </source>
</evidence>
<keyword evidence="10" id="KW-1133">Transmembrane helix</keyword>
<evidence type="ECO:0000256" key="8">
    <source>
        <dbReference type="ARBA" id="ARBA00022837"/>
    </source>
</evidence>
<keyword evidence="3" id="KW-1003">Cell membrane</keyword>
<organism evidence="17 18">
    <name type="scientific">Tritrichomonas musculus</name>
    <dbReference type="NCBI Taxonomy" id="1915356"/>
    <lineage>
        <taxon>Eukaryota</taxon>
        <taxon>Metamonada</taxon>
        <taxon>Parabasalia</taxon>
        <taxon>Tritrichomonadida</taxon>
        <taxon>Tritrichomonadidae</taxon>
        <taxon>Tritrichomonas</taxon>
    </lineage>
</organism>
<name>A0ABR2KFX8_9EUKA</name>
<dbReference type="InterPro" id="IPR002921">
    <property type="entry name" value="Fungal_lipase-type"/>
</dbReference>
<evidence type="ECO:0000313" key="18">
    <source>
        <dbReference type="Proteomes" id="UP001470230"/>
    </source>
</evidence>
<comment type="cofactor">
    <cofactor evidence="1">
        <name>Ca(2+)</name>
        <dbReference type="ChEBI" id="CHEBI:29108"/>
    </cofactor>
</comment>
<comment type="subcellular location">
    <subcellularLocation>
        <location evidence="2">Cell membrane</location>
        <topology evidence="2">Multi-pass membrane protein</topology>
    </subcellularLocation>
</comment>
<evidence type="ECO:0000256" key="13">
    <source>
        <dbReference type="ARBA" id="ARBA00024531"/>
    </source>
</evidence>
<dbReference type="Pfam" id="PF01764">
    <property type="entry name" value="Lipase_3"/>
    <property type="match status" value="1"/>
</dbReference>
<evidence type="ECO:0000313" key="17">
    <source>
        <dbReference type="EMBL" id="KAK8890034.1"/>
    </source>
</evidence>
<evidence type="ECO:0000256" key="7">
    <source>
        <dbReference type="ARBA" id="ARBA00022801"/>
    </source>
</evidence>
<dbReference type="Proteomes" id="UP001470230">
    <property type="component" value="Unassembled WGS sequence"/>
</dbReference>
<keyword evidence="6" id="KW-0479">Metal-binding</keyword>
<dbReference type="SUPFAM" id="SSF53474">
    <property type="entry name" value="alpha/beta-Hydrolases"/>
    <property type="match status" value="1"/>
</dbReference>
<evidence type="ECO:0000256" key="4">
    <source>
        <dbReference type="ARBA" id="ARBA00022553"/>
    </source>
</evidence>
<dbReference type="PANTHER" id="PTHR45792">
    <property type="entry name" value="DIACYLGLYCEROL LIPASE HOMOLOG-RELATED"/>
    <property type="match status" value="1"/>
</dbReference>
<dbReference type="EMBL" id="JAPFFF010000005">
    <property type="protein sequence ID" value="KAK8890034.1"/>
    <property type="molecule type" value="Genomic_DNA"/>
</dbReference>
<accession>A0ABR2KFX8</accession>
<keyword evidence="9" id="KW-0442">Lipid degradation</keyword>
<evidence type="ECO:0000256" key="14">
    <source>
        <dbReference type="ARBA" id="ARBA00026104"/>
    </source>
</evidence>
<keyword evidence="5" id="KW-0812">Transmembrane</keyword>
<dbReference type="InterPro" id="IPR029058">
    <property type="entry name" value="AB_hydrolase_fold"/>
</dbReference>
<feature type="region of interest" description="Disordered" evidence="15">
    <location>
        <begin position="1"/>
        <end position="33"/>
    </location>
</feature>
<dbReference type="Gene3D" id="3.40.50.1820">
    <property type="entry name" value="alpha/beta hydrolase"/>
    <property type="match status" value="1"/>
</dbReference>
<comment type="catalytic activity">
    <reaction evidence="13">
        <text>a 1,2-diacyl-sn-glycerol + H2O = a 2-acylglycerol + a fatty acid + H(+)</text>
        <dbReference type="Rhea" id="RHEA:33275"/>
        <dbReference type="ChEBI" id="CHEBI:15377"/>
        <dbReference type="ChEBI" id="CHEBI:15378"/>
        <dbReference type="ChEBI" id="CHEBI:17389"/>
        <dbReference type="ChEBI" id="CHEBI:17815"/>
        <dbReference type="ChEBI" id="CHEBI:28868"/>
        <dbReference type="EC" id="3.1.1.116"/>
    </reaction>
    <physiologicalReaction direction="left-to-right" evidence="13">
        <dbReference type="Rhea" id="RHEA:33276"/>
    </physiologicalReaction>
</comment>
<keyword evidence="11" id="KW-0443">Lipid metabolism</keyword>
<evidence type="ECO:0000256" key="10">
    <source>
        <dbReference type="ARBA" id="ARBA00022989"/>
    </source>
</evidence>
<dbReference type="PANTHER" id="PTHR45792:SF8">
    <property type="entry name" value="DIACYLGLYCEROL LIPASE-ALPHA"/>
    <property type="match status" value="1"/>
</dbReference>
<dbReference type="EC" id="3.1.1.116" evidence="14"/>
<evidence type="ECO:0000256" key="15">
    <source>
        <dbReference type="SAM" id="MobiDB-lite"/>
    </source>
</evidence>
<proteinExistence type="predicted"/>
<keyword evidence="8" id="KW-0106">Calcium</keyword>
<keyword evidence="18" id="KW-1185">Reference proteome</keyword>
<dbReference type="InterPro" id="IPR052214">
    <property type="entry name" value="DAG_Lipase-Related"/>
</dbReference>
<comment type="caution">
    <text evidence="17">The sequence shown here is derived from an EMBL/GenBank/DDBJ whole genome shotgun (WGS) entry which is preliminary data.</text>
</comment>
<sequence>MSESKRNSRRISRKDSKQMKKEESTADDDSDSDDGVQLLNHSFFFKCVNPNLPIQTHESTPTSLPPATISLVRTCVKLCQCTYMKPKKTVWPEEVGPAVFYKRESDVTRIPFFICNSDELNTIFLACRGTKCFDDIVTDLMGNCVEVCGGLMHQGVYDTASYVFYNSQRILVQLSKENNNRPIVFTGHSLGGAVAACLCELVKQSLPEIKCRSIVFAPPPTVDLSLWQATRESTLSFIFEGDCIPFLSLENVINISVEILPTKVAKVVNNWVHKRLKQTANGAYDPSIQVQLCPPGELYLFVLDDKNQTELRKIGPEYFDRLTRGLADTKHAMINYANLTENYFRNHT</sequence>
<keyword evidence="4" id="KW-0597">Phosphoprotein</keyword>
<evidence type="ECO:0000256" key="9">
    <source>
        <dbReference type="ARBA" id="ARBA00022963"/>
    </source>
</evidence>
<evidence type="ECO:0000256" key="3">
    <source>
        <dbReference type="ARBA" id="ARBA00022475"/>
    </source>
</evidence>
<feature type="compositionally biased region" description="Basic and acidic residues" evidence="15">
    <location>
        <begin position="13"/>
        <end position="24"/>
    </location>
</feature>
<evidence type="ECO:0000256" key="11">
    <source>
        <dbReference type="ARBA" id="ARBA00023098"/>
    </source>
</evidence>
<feature type="domain" description="Fungal lipase-type" evidence="16">
    <location>
        <begin position="125"/>
        <end position="250"/>
    </location>
</feature>